<dbReference type="PROSITE" id="PS50943">
    <property type="entry name" value="HTH_CROC1"/>
    <property type="match status" value="1"/>
</dbReference>
<dbReference type="SUPFAM" id="SSF48452">
    <property type="entry name" value="TPR-like"/>
    <property type="match status" value="1"/>
</dbReference>
<dbReference type="InterPro" id="IPR053163">
    <property type="entry name" value="HTH-type_regulator_Rgg"/>
</dbReference>
<accession>A0ABX8G6A8</accession>
<sequence length="295" mass="35051">MHPVIQSVGDKIKQERKKQGMTQKALCEGICSQAEISKIENGRNSPTIDLLQQICRRLRIPISLFFEDEIVSQKLNEIDQRMLRHMREKTYSAMEKDLEEYAKSNTVFEIQVLIRYHQKLLLHEKGNIDFRTCISALLKLVIEESLVEKSFLLYTRIQMAIAVLYTNHEDYMHSHQIYEELLKLPYRTREYKKIKMKIIYNYLRNLYRLKRFEEGLKEVEHAIKETKELEDLTYIGHFYYQKGFFLEALNASEKSIKEAYTIAYSFFTATNNHAYRKILETHLSELLLFPVDGSE</sequence>
<dbReference type="EMBL" id="CP075897">
    <property type="protein sequence ID" value="QWB28891.1"/>
    <property type="molecule type" value="Genomic_DNA"/>
</dbReference>
<organism evidence="2 3">
    <name type="scientific">Exiguobacterium acetylicum</name>
    <name type="common">Brevibacterium acetylicum</name>
    <dbReference type="NCBI Taxonomy" id="41170"/>
    <lineage>
        <taxon>Bacteria</taxon>
        <taxon>Bacillati</taxon>
        <taxon>Bacillota</taxon>
        <taxon>Bacilli</taxon>
        <taxon>Bacillales</taxon>
        <taxon>Bacillales Family XII. Incertae Sedis</taxon>
        <taxon>Exiguobacterium</taxon>
    </lineage>
</organism>
<proteinExistence type="predicted"/>
<evidence type="ECO:0000313" key="2">
    <source>
        <dbReference type="EMBL" id="QWB28891.1"/>
    </source>
</evidence>
<dbReference type="InterPro" id="IPR011990">
    <property type="entry name" value="TPR-like_helical_dom_sf"/>
</dbReference>
<dbReference type="Pfam" id="PF18768">
    <property type="entry name" value="RNPP_C"/>
    <property type="match status" value="1"/>
</dbReference>
<gene>
    <name evidence="2" type="ORF">KKI46_09795</name>
</gene>
<dbReference type="SUPFAM" id="SSF47413">
    <property type="entry name" value="lambda repressor-like DNA-binding domains"/>
    <property type="match status" value="1"/>
</dbReference>
<dbReference type="GeneID" id="88811968"/>
<evidence type="ECO:0000259" key="1">
    <source>
        <dbReference type="PROSITE" id="PS50943"/>
    </source>
</evidence>
<dbReference type="InterPro" id="IPR010982">
    <property type="entry name" value="Lambda_DNA-bd_dom_sf"/>
</dbReference>
<name>A0ABX8G6A8_EXIAC</name>
<reference evidence="2 3" key="1">
    <citation type="submission" date="2021-05" db="EMBL/GenBank/DDBJ databases">
        <title>Biocontrol using Exiguobacterium acetylicum SI17 against litchi downy blight caused by Peronophythora litchii.</title>
        <authorList>
            <person name="Zheng L."/>
        </authorList>
    </citation>
    <scope>NUCLEOTIDE SEQUENCE [LARGE SCALE GENOMIC DNA]</scope>
    <source>
        <strain evidence="2 3">SI17</strain>
    </source>
</reference>
<dbReference type="PANTHER" id="PTHR37038:SF14">
    <property type="entry name" value="TRANSCRIPTIONAL ACTIVATOR"/>
    <property type="match status" value="1"/>
</dbReference>
<dbReference type="RefSeq" id="WP_069940813.1">
    <property type="nucleotide sequence ID" value="NZ_CP075897.1"/>
</dbReference>
<dbReference type="SMART" id="SM00530">
    <property type="entry name" value="HTH_XRE"/>
    <property type="match status" value="1"/>
</dbReference>
<dbReference type="PANTHER" id="PTHR37038">
    <property type="entry name" value="TRANSCRIPTIONAL REGULATOR-RELATED"/>
    <property type="match status" value="1"/>
</dbReference>
<dbReference type="Proteomes" id="UP000679498">
    <property type="component" value="Chromosome"/>
</dbReference>
<feature type="domain" description="HTH cro/C1-type" evidence="1">
    <location>
        <begin position="12"/>
        <end position="65"/>
    </location>
</feature>
<dbReference type="Gene3D" id="1.25.40.10">
    <property type="entry name" value="Tetratricopeptide repeat domain"/>
    <property type="match status" value="1"/>
</dbReference>
<dbReference type="CDD" id="cd00093">
    <property type="entry name" value="HTH_XRE"/>
    <property type="match status" value="1"/>
</dbReference>
<keyword evidence="3" id="KW-1185">Reference proteome</keyword>
<dbReference type="Pfam" id="PF01381">
    <property type="entry name" value="HTH_3"/>
    <property type="match status" value="1"/>
</dbReference>
<dbReference type="InterPro" id="IPR041315">
    <property type="entry name" value="PlcR_TPR"/>
</dbReference>
<evidence type="ECO:0000313" key="3">
    <source>
        <dbReference type="Proteomes" id="UP000679498"/>
    </source>
</evidence>
<dbReference type="InterPro" id="IPR001387">
    <property type="entry name" value="Cro/C1-type_HTH"/>
</dbReference>
<protein>
    <submittedName>
        <fullName evidence="2">Helix-turn-helix transcriptional regulator</fullName>
    </submittedName>
</protein>